<dbReference type="PANTHER" id="PTHR30349">
    <property type="entry name" value="PHAGE INTEGRASE-RELATED"/>
    <property type="match status" value="1"/>
</dbReference>
<accession>A0ABV3YW75</accession>
<dbReference type="PROSITE" id="PS51898">
    <property type="entry name" value="TYR_RECOMBINASE"/>
    <property type="match status" value="1"/>
</dbReference>
<feature type="region of interest" description="Disordered" evidence="3">
    <location>
        <begin position="197"/>
        <end position="216"/>
    </location>
</feature>
<keyword evidence="2" id="KW-0233">DNA recombination</keyword>
<dbReference type="InterPro" id="IPR002104">
    <property type="entry name" value="Integrase_catalytic"/>
</dbReference>
<evidence type="ECO:0000256" key="2">
    <source>
        <dbReference type="ARBA" id="ARBA00023172"/>
    </source>
</evidence>
<name>A0ABV3YW75_9PSED</name>
<proteinExistence type="predicted"/>
<dbReference type="SUPFAM" id="SSF56349">
    <property type="entry name" value="DNA breaking-rejoining enzymes"/>
    <property type="match status" value="1"/>
</dbReference>
<dbReference type="RefSeq" id="WP_369288340.1">
    <property type="nucleotide sequence ID" value="NZ_JBFTEG010000012.1"/>
</dbReference>
<evidence type="ECO:0000256" key="3">
    <source>
        <dbReference type="SAM" id="MobiDB-lite"/>
    </source>
</evidence>
<protein>
    <submittedName>
        <fullName evidence="5">Site-specific integrase</fullName>
    </submittedName>
</protein>
<dbReference type="InterPro" id="IPR013762">
    <property type="entry name" value="Integrase-like_cat_sf"/>
</dbReference>
<dbReference type="PANTHER" id="PTHR30349:SF64">
    <property type="entry name" value="PROPHAGE INTEGRASE INTD-RELATED"/>
    <property type="match status" value="1"/>
</dbReference>
<dbReference type="InterPro" id="IPR050090">
    <property type="entry name" value="Tyrosine_recombinase_XerCD"/>
</dbReference>
<dbReference type="InterPro" id="IPR011010">
    <property type="entry name" value="DNA_brk_join_enz"/>
</dbReference>
<dbReference type="Gene3D" id="1.10.443.10">
    <property type="entry name" value="Intergrase catalytic core"/>
    <property type="match status" value="1"/>
</dbReference>
<reference evidence="5 6" key="1">
    <citation type="submission" date="2024-07" db="EMBL/GenBank/DDBJ databases">
        <authorList>
            <person name="Li M."/>
        </authorList>
    </citation>
    <scope>NUCLEOTIDE SEQUENCE [LARGE SCALE GENOMIC DNA]</scope>
    <source>
        <strain evidence="5 6">25A3E</strain>
    </source>
</reference>
<organism evidence="5 6">
    <name type="scientific">Pseudomonas zhanjiangensis</name>
    <dbReference type="NCBI Taxonomy" id="3239015"/>
    <lineage>
        <taxon>Bacteria</taxon>
        <taxon>Pseudomonadati</taxon>
        <taxon>Pseudomonadota</taxon>
        <taxon>Gammaproteobacteria</taxon>
        <taxon>Pseudomonadales</taxon>
        <taxon>Pseudomonadaceae</taxon>
        <taxon>Pseudomonas</taxon>
    </lineage>
</organism>
<comment type="caution">
    <text evidence="5">The sequence shown here is derived from an EMBL/GenBank/DDBJ whole genome shotgun (WGS) entry which is preliminary data.</text>
</comment>
<dbReference type="Proteomes" id="UP001560296">
    <property type="component" value="Unassembled WGS sequence"/>
</dbReference>
<dbReference type="EMBL" id="JBFTEG010000012">
    <property type="protein sequence ID" value="MEX6503379.1"/>
    <property type="molecule type" value="Genomic_DNA"/>
</dbReference>
<evidence type="ECO:0000313" key="5">
    <source>
        <dbReference type="EMBL" id="MEX6503379.1"/>
    </source>
</evidence>
<evidence type="ECO:0000256" key="1">
    <source>
        <dbReference type="ARBA" id="ARBA00022908"/>
    </source>
</evidence>
<dbReference type="CDD" id="cd00397">
    <property type="entry name" value="DNA_BRE_C"/>
    <property type="match status" value="1"/>
</dbReference>
<keyword evidence="6" id="KW-1185">Reference proteome</keyword>
<sequence length="491" mass="56966">MSYSNPRHEGRLVLIPHLRDAFASLHVHEAPPGAVAVPLEGDGSKIVFRLDEVGGGSDRDLFNFPVLFHANGDPWHEANDYLLSLMRDKAPINRRADDVRRRASRLLDYLLFCEDNDLDWLDFSGARPSLRPTYKYFYHLINEGVRSNQVINQYTSVVYYFYLYVSENWYDLDMKRVDTVKQVRLIVRGSKGARVVNAEKRSQTRRTPPSSSVPLGFVRDNGEDLRPLSNRELGVFLDTIRNEKEWSAVERLILLTSLMTGARKQTVLTMRLKHLKCFTEDKLLPEGAYKLHAGPRTGIDTKFDKPQELYVPKQLAEELVTLARSSMMKKRRDKFRALMEAKHPGLSMDEDDVYLFLSDQGNCYYMAENDPRYPIVKSPQIGQVTETIKRKLIKKAASKFPKDFSYHWLRATFAYQLYQRLQVLVEKGLMQPGEVIDFIQRRLRHESRETTENYLKLFRMTHEKVIAQEVWESKLFGNGGYSVLKVEAQDE</sequence>
<feature type="domain" description="Tyr recombinase" evidence="4">
    <location>
        <begin position="223"/>
        <end position="468"/>
    </location>
</feature>
<keyword evidence="1" id="KW-0229">DNA integration</keyword>
<gene>
    <name evidence="5" type="ORF">AB5S05_15060</name>
</gene>
<evidence type="ECO:0000259" key="4">
    <source>
        <dbReference type="PROSITE" id="PS51898"/>
    </source>
</evidence>
<evidence type="ECO:0000313" key="6">
    <source>
        <dbReference type="Proteomes" id="UP001560296"/>
    </source>
</evidence>